<dbReference type="EMBL" id="CABVGZ010000070">
    <property type="protein sequence ID" value="VVN30367.1"/>
    <property type="molecule type" value="Genomic_DNA"/>
</dbReference>
<protein>
    <recommendedName>
        <fullName evidence="1">Peptidase metallopeptidase domain-containing protein</fullName>
    </recommendedName>
</protein>
<dbReference type="Pfam" id="PF01400">
    <property type="entry name" value="Astacin"/>
    <property type="match status" value="1"/>
</dbReference>
<evidence type="ECO:0000313" key="2">
    <source>
        <dbReference type="EMBL" id="VVN30367.1"/>
    </source>
</evidence>
<dbReference type="Proteomes" id="UP000326241">
    <property type="component" value="Unassembled WGS sequence"/>
</dbReference>
<accession>A0A5E6WPW8</accession>
<organism evidence="2 3">
    <name type="scientific">Pseudomonas fluorescens</name>
    <dbReference type="NCBI Taxonomy" id="294"/>
    <lineage>
        <taxon>Bacteria</taxon>
        <taxon>Pseudomonadati</taxon>
        <taxon>Pseudomonadota</taxon>
        <taxon>Gammaproteobacteria</taxon>
        <taxon>Pseudomonadales</taxon>
        <taxon>Pseudomonadaceae</taxon>
        <taxon>Pseudomonas</taxon>
    </lineage>
</organism>
<dbReference type="Gene3D" id="3.40.390.10">
    <property type="entry name" value="Collagenase (Catalytic Domain)"/>
    <property type="match status" value="1"/>
</dbReference>
<gene>
    <name evidence="2" type="ORF">PS624_04805</name>
</gene>
<dbReference type="GO" id="GO:0004222">
    <property type="term" value="F:metalloendopeptidase activity"/>
    <property type="evidence" value="ECO:0007669"/>
    <property type="project" value="InterPro"/>
</dbReference>
<dbReference type="RefSeq" id="WP_150776111.1">
    <property type="nucleotide sequence ID" value="NZ_CABVGZ010000070.1"/>
</dbReference>
<dbReference type="AlphaFoldDB" id="A0A5E6WPW8"/>
<sequence length="235" mass="27028">MQNYHYVKILKPRLDADNLYSPARTKRSVAYSEKFWKNASTVSFSFMRALPEEMKYRVERCIRQWEPFVSLAFERVEDGPGQIRIDLEGSGNYSALGTNALTIASDEPTLVVTERPDTPSFEISLIHEFGHALGFHHAHLHPDANIPWDKDAVYQYFVEVVGWEKDEVDLNLFDLDTTGGLFLGNYDKHSIMHYPIQSFLTTNNFEIPINKHISEGDKQLARIAYPPINYQDVSI</sequence>
<feature type="domain" description="Peptidase metallopeptidase" evidence="1">
    <location>
        <begin position="32"/>
        <end position="175"/>
    </location>
</feature>
<evidence type="ECO:0000259" key="1">
    <source>
        <dbReference type="SMART" id="SM00235"/>
    </source>
</evidence>
<dbReference type="InterPro" id="IPR001506">
    <property type="entry name" value="Peptidase_M12A"/>
</dbReference>
<dbReference type="GO" id="GO:0008270">
    <property type="term" value="F:zinc ion binding"/>
    <property type="evidence" value="ECO:0007669"/>
    <property type="project" value="InterPro"/>
</dbReference>
<dbReference type="SMART" id="SM00235">
    <property type="entry name" value="ZnMc"/>
    <property type="match status" value="1"/>
</dbReference>
<dbReference type="InterPro" id="IPR024079">
    <property type="entry name" value="MetalloPept_cat_dom_sf"/>
</dbReference>
<reference evidence="2 3" key="1">
    <citation type="submission" date="2019-09" db="EMBL/GenBank/DDBJ databases">
        <authorList>
            <person name="Chandra G."/>
            <person name="Truman W A."/>
        </authorList>
    </citation>
    <scope>NUCLEOTIDE SEQUENCE [LARGE SCALE GENOMIC DNA]</scope>
    <source>
        <strain evidence="2">PS624</strain>
    </source>
</reference>
<dbReference type="GO" id="GO:0006508">
    <property type="term" value="P:proteolysis"/>
    <property type="evidence" value="ECO:0007669"/>
    <property type="project" value="InterPro"/>
</dbReference>
<evidence type="ECO:0000313" key="3">
    <source>
        <dbReference type="Proteomes" id="UP000326241"/>
    </source>
</evidence>
<name>A0A5E6WPW8_PSEFL</name>
<proteinExistence type="predicted"/>
<dbReference type="SUPFAM" id="SSF55486">
    <property type="entry name" value="Metalloproteases ('zincins'), catalytic domain"/>
    <property type="match status" value="1"/>
</dbReference>
<dbReference type="InterPro" id="IPR006026">
    <property type="entry name" value="Peptidase_Metallo"/>
</dbReference>